<feature type="compositionally biased region" description="Low complexity" evidence="1">
    <location>
        <begin position="62"/>
        <end position="73"/>
    </location>
</feature>
<reference evidence="3" key="2">
    <citation type="submission" date="2020-09" db="EMBL/GenBank/DDBJ databases">
        <authorList>
            <person name="Sun Q."/>
            <person name="Zhou Y."/>
        </authorList>
    </citation>
    <scope>NUCLEOTIDE SEQUENCE</scope>
    <source>
        <strain evidence="3">CGMCC 1.15254</strain>
    </source>
</reference>
<accession>A0A917C5A8</accession>
<dbReference type="Proteomes" id="UP000632498">
    <property type="component" value="Unassembled WGS sequence"/>
</dbReference>
<evidence type="ECO:0000313" key="4">
    <source>
        <dbReference type="Proteomes" id="UP000632498"/>
    </source>
</evidence>
<dbReference type="RefSeq" id="WP_188665341.1">
    <property type="nucleotide sequence ID" value="NZ_BMHV01000017.1"/>
</dbReference>
<protein>
    <submittedName>
        <fullName evidence="3">Uncharacterized protein</fullName>
    </submittedName>
</protein>
<keyword evidence="2" id="KW-0732">Signal</keyword>
<evidence type="ECO:0000256" key="2">
    <source>
        <dbReference type="SAM" id="SignalP"/>
    </source>
</evidence>
<name>A0A917C5A8_9PROT</name>
<feature type="chain" id="PRO_5036972828" evidence="2">
    <location>
        <begin position="24"/>
        <end position="129"/>
    </location>
</feature>
<dbReference type="AlphaFoldDB" id="A0A917C5A8"/>
<feature type="region of interest" description="Disordered" evidence="1">
    <location>
        <begin position="62"/>
        <end position="84"/>
    </location>
</feature>
<organism evidence="3 4">
    <name type="scientific">Terasakiella brassicae</name>
    <dbReference type="NCBI Taxonomy" id="1634917"/>
    <lineage>
        <taxon>Bacteria</taxon>
        <taxon>Pseudomonadati</taxon>
        <taxon>Pseudomonadota</taxon>
        <taxon>Alphaproteobacteria</taxon>
        <taxon>Rhodospirillales</taxon>
        <taxon>Terasakiellaceae</taxon>
        <taxon>Terasakiella</taxon>
    </lineage>
</organism>
<proteinExistence type="predicted"/>
<dbReference type="EMBL" id="BMHV01000017">
    <property type="protein sequence ID" value="GGF68629.1"/>
    <property type="molecule type" value="Genomic_DNA"/>
</dbReference>
<reference evidence="3" key="1">
    <citation type="journal article" date="2014" name="Int. J. Syst. Evol. Microbiol.">
        <title>Complete genome sequence of Corynebacterium casei LMG S-19264T (=DSM 44701T), isolated from a smear-ripened cheese.</title>
        <authorList>
            <consortium name="US DOE Joint Genome Institute (JGI-PGF)"/>
            <person name="Walter F."/>
            <person name="Albersmeier A."/>
            <person name="Kalinowski J."/>
            <person name="Ruckert C."/>
        </authorList>
    </citation>
    <scope>NUCLEOTIDE SEQUENCE</scope>
    <source>
        <strain evidence="3">CGMCC 1.15254</strain>
    </source>
</reference>
<evidence type="ECO:0000256" key="1">
    <source>
        <dbReference type="SAM" id="MobiDB-lite"/>
    </source>
</evidence>
<keyword evidence="4" id="KW-1185">Reference proteome</keyword>
<comment type="caution">
    <text evidence="3">The sequence shown here is derived from an EMBL/GenBank/DDBJ whole genome shotgun (WGS) entry which is preliminary data.</text>
</comment>
<evidence type="ECO:0000313" key="3">
    <source>
        <dbReference type="EMBL" id="GGF68629.1"/>
    </source>
</evidence>
<gene>
    <name evidence="3" type="ORF">GCM10011332_23500</name>
</gene>
<feature type="signal peptide" evidence="2">
    <location>
        <begin position="1"/>
        <end position="23"/>
    </location>
</feature>
<sequence length="129" mass="14484">MKRSSLFALALLATTAISFGAQAGSVTEYSNTWKPGFSHDDGPYQYTRTKTVQEDTGYYPDSKMMTVTKTSSTPQPGYTPDDNGTYFKVVQVPNPKYGTNMVQKAPHEQSEWAADHSYDDDKKVYYKIN</sequence>